<gene>
    <name evidence="6" type="ORF">Aam_089_101</name>
</gene>
<dbReference type="InterPro" id="IPR001034">
    <property type="entry name" value="DeoR_HTH"/>
</dbReference>
<dbReference type="InterPro" id="IPR037171">
    <property type="entry name" value="NagB/RpiA_transferase-like"/>
</dbReference>
<dbReference type="InterPro" id="IPR050313">
    <property type="entry name" value="Carb_Metab_HTH_regulators"/>
</dbReference>
<evidence type="ECO:0000256" key="1">
    <source>
        <dbReference type="ARBA" id="ARBA00022491"/>
    </source>
</evidence>
<keyword evidence="7" id="KW-1185">Reference proteome</keyword>
<keyword evidence="3" id="KW-0238">DNA-binding</keyword>
<name>A0A0D6PJF9_9PROT</name>
<accession>A0A0D6PJF9</accession>
<dbReference type="GO" id="GO:0003677">
    <property type="term" value="F:DNA binding"/>
    <property type="evidence" value="ECO:0007669"/>
    <property type="project" value="UniProtKB-KW"/>
</dbReference>
<dbReference type="Gene3D" id="3.40.50.1360">
    <property type="match status" value="1"/>
</dbReference>
<dbReference type="PANTHER" id="PTHR30363">
    <property type="entry name" value="HTH-TYPE TRANSCRIPTIONAL REGULATOR SRLR-RELATED"/>
    <property type="match status" value="1"/>
</dbReference>
<dbReference type="SUPFAM" id="SSF100950">
    <property type="entry name" value="NagB/RpiA/CoA transferase-like"/>
    <property type="match status" value="1"/>
</dbReference>
<dbReference type="SMART" id="SM01134">
    <property type="entry name" value="DeoRC"/>
    <property type="match status" value="1"/>
</dbReference>
<evidence type="ECO:0000313" key="7">
    <source>
        <dbReference type="Proteomes" id="UP000032668"/>
    </source>
</evidence>
<dbReference type="GO" id="GO:0003700">
    <property type="term" value="F:DNA-binding transcription factor activity"/>
    <property type="evidence" value="ECO:0007669"/>
    <property type="project" value="InterPro"/>
</dbReference>
<dbReference type="InterPro" id="IPR036388">
    <property type="entry name" value="WH-like_DNA-bd_sf"/>
</dbReference>
<feature type="domain" description="HTH deoR-type" evidence="5">
    <location>
        <begin position="5"/>
        <end position="60"/>
    </location>
</feature>
<proteinExistence type="predicted"/>
<evidence type="ECO:0000256" key="3">
    <source>
        <dbReference type="ARBA" id="ARBA00023125"/>
    </source>
</evidence>
<dbReference type="Gene3D" id="1.10.10.10">
    <property type="entry name" value="Winged helix-like DNA-binding domain superfamily/Winged helix DNA-binding domain"/>
    <property type="match status" value="1"/>
</dbReference>
<sequence length="252" mass="27135">MRREKRERQGKILTALSSAPSLRVAELAQKLNVSTETIRRDLDELTQAGVLNRTYGGAVRAMNTEPGSAFQGRSLPAHQKLAKATVEQIADARILLIGSGITAVHVALEIAARLRDIMVVTHSFSVAAALGSNTTIKVMMIPGFYHAGEASTTGGHAIVFLQSLYADYVILGPSGLTKDGPNDALPEIAAINTAMLARASKSILIADQGKFNQLFATRFANWQQVNMLVTDGQPPDELHQSMAQHRVQLILA</sequence>
<dbReference type="Pfam" id="PF08220">
    <property type="entry name" value="HTH_DeoR"/>
    <property type="match status" value="1"/>
</dbReference>
<dbReference type="RefSeq" id="WP_048879684.1">
    <property type="nucleotide sequence ID" value="NZ_BANC01000087.1"/>
</dbReference>
<reference evidence="6 7" key="1">
    <citation type="submission" date="2012-11" db="EMBL/GenBank/DDBJ databases">
        <title>Whole genome sequence of Acidocella aminolytica 101 = DSM 11237.</title>
        <authorList>
            <person name="Azuma Y."/>
            <person name="Higashiura N."/>
            <person name="Hirakawa H."/>
            <person name="Matsushita K."/>
        </authorList>
    </citation>
    <scope>NUCLEOTIDE SEQUENCE [LARGE SCALE GENOMIC DNA]</scope>
    <source>
        <strain evidence="7">101 / DSM 11237</strain>
    </source>
</reference>
<dbReference type="PANTHER" id="PTHR30363:SF4">
    <property type="entry name" value="GLYCEROL-3-PHOSPHATE REGULON REPRESSOR"/>
    <property type="match status" value="1"/>
</dbReference>
<organism evidence="6 7">
    <name type="scientific">Acidocella aminolytica 101 = DSM 11237</name>
    <dbReference type="NCBI Taxonomy" id="1120923"/>
    <lineage>
        <taxon>Bacteria</taxon>
        <taxon>Pseudomonadati</taxon>
        <taxon>Pseudomonadota</taxon>
        <taxon>Alphaproteobacteria</taxon>
        <taxon>Acetobacterales</taxon>
        <taxon>Acidocellaceae</taxon>
        <taxon>Acidocella</taxon>
    </lineage>
</organism>
<dbReference type="PRINTS" id="PR00037">
    <property type="entry name" value="HTHLACR"/>
</dbReference>
<keyword evidence="1" id="KW-0678">Repressor</keyword>
<dbReference type="Pfam" id="PF00455">
    <property type="entry name" value="DeoRC"/>
    <property type="match status" value="1"/>
</dbReference>
<dbReference type="InterPro" id="IPR036390">
    <property type="entry name" value="WH_DNA-bd_sf"/>
</dbReference>
<dbReference type="SUPFAM" id="SSF46785">
    <property type="entry name" value="Winged helix' DNA-binding domain"/>
    <property type="match status" value="1"/>
</dbReference>
<protein>
    <submittedName>
        <fullName evidence="6">Transcriptional regulator DeoR</fullName>
    </submittedName>
</protein>
<dbReference type="STRING" id="1120923.SAMN02746095_01311"/>
<dbReference type="InterPro" id="IPR018356">
    <property type="entry name" value="Tscrpt_reg_HTH_DeoR_CS"/>
</dbReference>
<dbReference type="OrthoDB" id="7849339at2"/>
<dbReference type="SMART" id="SM00420">
    <property type="entry name" value="HTH_DEOR"/>
    <property type="match status" value="1"/>
</dbReference>
<dbReference type="PROSITE" id="PS51000">
    <property type="entry name" value="HTH_DEOR_2"/>
    <property type="match status" value="1"/>
</dbReference>
<keyword evidence="2" id="KW-0805">Transcription regulation</keyword>
<comment type="caution">
    <text evidence="6">The sequence shown here is derived from an EMBL/GenBank/DDBJ whole genome shotgun (WGS) entry which is preliminary data.</text>
</comment>
<evidence type="ECO:0000313" key="6">
    <source>
        <dbReference type="EMBL" id="GAN81308.1"/>
    </source>
</evidence>
<dbReference type="Proteomes" id="UP000032668">
    <property type="component" value="Unassembled WGS sequence"/>
</dbReference>
<dbReference type="AlphaFoldDB" id="A0A0D6PJF9"/>
<evidence type="ECO:0000256" key="4">
    <source>
        <dbReference type="ARBA" id="ARBA00023163"/>
    </source>
</evidence>
<evidence type="ECO:0000259" key="5">
    <source>
        <dbReference type="PROSITE" id="PS51000"/>
    </source>
</evidence>
<dbReference type="PROSITE" id="PS00894">
    <property type="entry name" value="HTH_DEOR_1"/>
    <property type="match status" value="1"/>
</dbReference>
<dbReference type="EMBL" id="BANC01000087">
    <property type="protein sequence ID" value="GAN81308.1"/>
    <property type="molecule type" value="Genomic_DNA"/>
</dbReference>
<evidence type="ECO:0000256" key="2">
    <source>
        <dbReference type="ARBA" id="ARBA00023015"/>
    </source>
</evidence>
<keyword evidence="4" id="KW-0804">Transcription</keyword>
<dbReference type="InterPro" id="IPR014036">
    <property type="entry name" value="DeoR-like_C"/>
</dbReference>